<evidence type="ECO:0000313" key="1">
    <source>
        <dbReference type="EMBL" id="RFU38733.1"/>
    </source>
</evidence>
<reference evidence="1 2" key="1">
    <citation type="submission" date="2018-08" db="EMBL/GenBank/DDBJ databases">
        <title>Actinomadura jelena sp. nov., a novel Actinomycete isolated from soil in Chad.</title>
        <authorList>
            <person name="Shi L."/>
        </authorList>
    </citation>
    <scope>NUCLEOTIDE SEQUENCE [LARGE SCALE GENOMIC DNA]</scope>
    <source>
        <strain evidence="1 2">NEAU-G17</strain>
    </source>
</reference>
<evidence type="ECO:0008006" key="3">
    <source>
        <dbReference type="Google" id="ProtNLM"/>
    </source>
</evidence>
<gene>
    <name evidence="1" type="ORF">DZF91_26115</name>
</gene>
<dbReference type="AlphaFoldDB" id="A0A372JFE2"/>
<proteinExistence type="predicted"/>
<dbReference type="Proteomes" id="UP000261811">
    <property type="component" value="Unassembled WGS sequence"/>
</dbReference>
<organism evidence="1 2">
    <name type="scientific">Actinomadura logoneensis</name>
    <dbReference type="NCBI Taxonomy" id="2293572"/>
    <lineage>
        <taxon>Bacteria</taxon>
        <taxon>Bacillati</taxon>
        <taxon>Actinomycetota</taxon>
        <taxon>Actinomycetes</taxon>
        <taxon>Streptosporangiales</taxon>
        <taxon>Thermomonosporaceae</taxon>
        <taxon>Actinomadura</taxon>
    </lineage>
</organism>
<dbReference type="EMBL" id="QURH01000716">
    <property type="protein sequence ID" value="RFU38733.1"/>
    <property type="molecule type" value="Genomic_DNA"/>
</dbReference>
<accession>A0A372JFE2</accession>
<keyword evidence="2" id="KW-1185">Reference proteome</keyword>
<protein>
    <recommendedName>
        <fullName evidence="3">C2H2-type domain-containing protein</fullName>
    </recommendedName>
</protein>
<evidence type="ECO:0000313" key="2">
    <source>
        <dbReference type="Proteomes" id="UP000261811"/>
    </source>
</evidence>
<comment type="caution">
    <text evidence="1">The sequence shown here is derived from an EMBL/GenBank/DDBJ whole genome shotgun (WGS) entry which is preliminary data.</text>
</comment>
<name>A0A372JFE2_9ACTN</name>
<sequence>MGAVHDAWSNHEVWVYECQNCGRTWDEEFEVRHAIDGHGGEAVVYEHDGHSCTTPWTDHMCPDCQRARVRAWPAPWRRHGPVPPTRRGDDLELVFRLRRLHAY</sequence>